<dbReference type="Proteomes" id="UP000652761">
    <property type="component" value="Unassembled WGS sequence"/>
</dbReference>
<gene>
    <name evidence="1" type="ORF">Taro_010388</name>
</gene>
<dbReference type="AlphaFoldDB" id="A0A843U835"/>
<evidence type="ECO:0000313" key="1">
    <source>
        <dbReference type="EMBL" id="MQL77954.1"/>
    </source>
</evidence>
<evidence type="ECO:0000313" key="2">
    <source>
        <dbReference type="Proteomes" id="UP000652761"/>
    </source>
</evidence>
<accession>A0A843U835</accession>
<protein>
    <submittedName>
        <fullName evidence="1">Uncharacterized protein</fullName>
    </submittedName>
</protein>
<organism evidence="1 2">
    <name type="scientific">Colocasia esculenta</name>
    <name type="common">Wild taro</name>
    <name type="synonym">Arum esculentum</name>
    <dbReference type="NCBI Taxonomy" id="4460"/>
    <lineage>
        <taxon>Eukaryota</taxon>
        <taxon>Viridiplantae</taxon>
        <taxon>Streptophyta</taxon>
        <taxon>Embryophyta</taxon>
        <taxon>Tracheophyta</taxon>
        <taxon>Spermatophyta</taxon>
        <taxon>Magnoliopsida</taxon>
        <taxon>Liliopsida</taxon>
        <taxon>Araceae</taxon>
        <taxon>Aroideae</taxon>
        <taxon>Colocasieae</taxon>
        <taxon>Colocasia</taxon>
    </lineage>
</organism>
<reference evidence="1" key="1">
    <citation type="submission" date="2017-07" db="EMBL/GenBank/DDBJ databases">
        <title>Taro Niue Genome Assembly and Annotation.</title>
        <authorList>
            <person name="Atibalentja N."/>
            <person name="Keating K."/>
            <person name="Fields C.J."/>
        </authorList>
    </citation>
    <scope>NUCLEOTIDE SEQUENCE</scope>
    <source>
        <strain evidence="1">Niue_2</strain>
        <tissue evidence="1">Leaf</tissue>
    </source>
</reference>
<name>A0A843U835_COLES</name>
<sequence>MLPSDNDEATAVRRTLIYLSGEMMVALIFPFSSQTAVRRTLIYLSDDGSDLLENVALESTDS</sequence>
<comment type="caution">
    <text evidence="1">The sequence shown here is derived from an EMBL/GenBank/DDBJ whole genome shotgun (WGS) entry which is preliminary data.</text>
</comment>
<proteinExistence type="predicted"/>
<dbReference type="EMBL" id="NMUH01000375">
    <property type="protein sequence ID" value="MQL77954.1"/>
    <property type="molecule type" value="Genomic_DNA"/>
</dbReference>
<keyword evidence="2" id="KW-1185">Reference proteome</keyword>